<keyword evidence="5" id="KW-0804">Transcription</keyword>
<evidence type="ECO:0000256" key="6">
    <source>
        <dbReference type="SAM" id="MobiDB-lite"/>
    </source>
</evidence>
<keyword evidence="2" id="KW-0805">Transcription regulation</keyword>
<dbReference type="PANTHER" id="PTHR30346">
    <property type="entry name" value="TRANSCRIPTIONAL DUAL REGULATOR HCAR-RELATED"/>
    <property type="match status" value="1"/>
</dbReference>
<dbReference type="InterPro" id="IPR036390">
    <property type="entry name" value="WH_DNA-bd_sf"/>
</dbReference>
<keyword evidence="3" id="KW-0238">DNA-binding</keyword>
<keyword evidence="4" id="KW-0010">Activator</keyword>
<dbReference type="EMBL" id="JABFCY010000002">
    <property type="protein sequence ID" value="NNU59833.1"/>
    <property type="molecule type" value="Genomic_DNA"/>
</dbReference>
<dbReference type="CDD" id="cd08411">
    <property type="entry name" value="PBP2_OxyR"/>
    <property type="match status" value="1"/>
</dbReference>
<evidence type="ECO:0000256" key="1">
    <source>
        <dbReference type="ARBA" id="ARBA00009437"/>
    </source>
</evidence>
<gene>
    <name evidence="8" type="ORF">HKX02_06115</name>
</gene>
<name>A0A849KHE4_9HYPH</name>
<dbReference type="PROSITE" id="PS50931">
    <property type="entry name" value="HTH_LYSR"/>
    <property type="match status" value="1"/>
</dbReference>
<protein>
    <submittedName>
        <fullName evidence="8">Hydrogen peroxide-inducible genes activator</fullName>
    </submittedName>
</protein>
<evidence type="ECO:0000256" key="4">
    <source>
        <dbReference type="ARBA" id="ARBA00023159"/>
    </source>
</evidence>
<reference evidence="8 9" key="1">
    <citation type="submission" date="2020-05" db="EMBL/GenBank/DDBJ databases">
        <title>Draft Genome Sequence of Ochrobactrum soli Isolated from Stable Fly Gut.</title>
        <authorList>
            <person name="Pileggi M.T."/>
            <person name="Vazhakkala L.J."/>
            <person name="Wong C.N."/>
        </authorList>
    </citation>
    <scope>NUCLEOTIDE SEQUENCE [LARGE SCALE GENOMIC DNA]</scope>
    <source>
        <strain evidence="8 9">MTP-C0764</strain>
    </source>
</reference>
<feature type="domain" description="HTH lysR-type" evidence="7">
    <location>
        <begin position="4"/>
        <end position="61"/>
    </location>
</feature>
<evidence type="ECO:0000256" key="3">
    <source>
        <dbReference type="ARBA" id="ARBA00023125"/>
    </source>
</evidence>
<comment type="similarity">
    <text evidence="1">Belongs to the LysR transcriptional regulatory family.</text>
</comment>
<dbReference type="InterPro" id="IPR036388">
    <property type="entry name" value="WH-like_DNA-bd_sf"/>
</dbReference>
<dbReference type="InterPro" id="IPR000847">
    <property type="entry name" value="LysR_HTH_N"/>
</dbReference>
<dbReference type="PANTHER" id="PTHR30346:SF26">
    <property type="entry name" value="HYDROGEN PEROXIDE-INDUCIBLE GENES ACTIVATOR"/>
    <property type="match status" value="1"/>
</dbReference>
<evidence type="ECO:0000313" key="9">
    <source>
        <dbReference type="Proteomes" id="UP000574931"/>
    </source>
</evidence>
<dbReference type="GO" id="GO:0003677">
    <property type="term" value="F:DNA binding"/>
    <property type="evidence" value="ECO:0007669"/>
    <property type="project" value="UniProtKB-KW"/>
</dbReference>
<evidence type="ECO:0000313" key="8">
    <source>
        <dbReference type="EMBL" id="NNU59833.1"/>
    </source>
</evidence>
<dbReference type="AlphaFoldDB" id="A0A849KHE4"/>
<keyword evidence="9" id="KW-1185">Reference proteome</keyword>
<evidence type="ECO:0000256" key="5">
    <source>
        <dbReference type="ARBA" id="ARBA00023163"/>
    </source>
</evidence>
<comment type="caution">
    <text evidence="8">The sequence shown here is derived from an EMBL/GenBank/DDBJ whole genome shotgun (WGS) entry which is preliminary data.</text>
</comment>
<dbReference type="PRINTS" id="PR00039">
    <property type="entry name" value="HTHLYSR"/>
</dbReference>
<organism evidence="8 9">
    <name type="scientific">Ochrobactrum soli</name>
    <dbReference type="NCBI Taxonomy" id="2448455"/>
    <lineage>
        <taxon>Bacteria</taxon>
        <taxon>Pseudomonadati</taxon>
        <taxon>Pseudomonadota</taxon>
        <taxon>Alphaproteobacteria</taxon>
        <taxon>Hyphomicrobiales</taxon>
        <taxon>Brucellaceae</taxon>
        <taxon>Brucella/Ochrobactrum group</taxon>
        <taxon>Ochrobactrum</taxon>
    </lineage>
</organism>
<dbReference type="RefSeq" id="WP_171317653.1">
    <property type="nucleotide sequence ID" value="NZ_JABFCY010000002.1"/>
</dbReference>
<dbReference type="Gene3D" id="3.40.190.10">
    <property type="entry name" value="Periplasmic binding protein-like II"/>
    <property type="match status" value="2"/>
</dbReference>
<sequence>MIGLSMKHLRYFDSLARLSHFGRAAAACSISQPALSLQIKELEDLIGAPLVERGGRQIRLTGLGEEFAERVRGILRSVDELEELARAAHGPFTGRLRLGVIPTVAPYLLPEVIKTLTQRYPGLEPRPREAITQKLIEDLLEARLDAAIVALPISEPALQEVPLFEEEFVLMRPLEDAGKPVPSAEKLHEMRLLLLEEGHCFRDQALSFCNIANAPPRELMEGSSLSTLVQMVGAGIGITLVPEMAVYTETLAANVCMFRLAEPRPSRTIGLVWRKSNPLSSQLSQIAEIVREVGLRNQDRMQALLNNGSLPSASDRAYSPTISPTTLPATDVQRR</sequence>
<proteinExistence type="inferred from homology"/>
<evidence type="ECO:0000259" key="7">
    <source>
        <dbReference type="PROSITE" id="PS50931"/>
    </source>
</evidence>
<dbReference type="Pfam" id="PF03466">
    <property type="entry name" value="LysR_substrate"/>
    <property type="match status" value="1"/>
</dbReference>
<feature type="region of interest" description="Disordered" evidence="6">
    <location>
        <begin position="306"/>
        <end position="335"/>
    </location>
</feature>
<dbReference type="InterPro" id="IPR005119">
    <property type="entry name" value="LysR_subst-bd"/>
</dbReference>
<dbReference type="GO" id="GO:0003700">
    <property type="term" value="F:DNA-binding transcription factor activity"/>
    <property type="evidence" value="ECO:0007669"/>
    <property type="project" value="InterPro"/>
</dbReference>
<accession>A0A849KHE4</accession>
<dbReference type="SUPFAM" id="SSF46785">
    <property type="entry name" value="Winged helix' DNA-binding domain"/>
    <property type="match status" value="1"/>
</dbReference>
<dbReference type="SUPFAM" id="SSF53850">
    <property type="entry name" value="Periplasmic binding protein-like II"/>
    <property type="match status" value="1"/>
</dbReference>
<evidence type="ECO:0000256" key="2">
    <source>
        <dbReference type="ARBA" id="ARBA00023015"/>
    </source>
</evidence>
<dbReference type="Gene3D" id="1.10.10.10">
    <property type="entry name" value="Winged helix-like DNA-binding domain superfamily/Winged helix DNA-binding domain"/>
    <property type="match status" value="1"/>
</dbReference>
<dbReference type="GO" id="GO:0032993">
    <property type="term" value="C:protein-DNA complex"/>
    <property type="evidence" value="ECO:0007669"/>
    <property type="project" value="TreeGrafter"/>
</dbReference>
<dbReference type="FunFam" id="1.10.10.10:FF:000001">
    <property type="entry name" value="LysR family transcriptional regulator"/>
    <property type="match status" value="1"/>
</dbReference>
<dbReference type="Pfam" id="PF00126">
    <property type="entry name" value="HTH_1"/>
    <property type="match status" value="1"/>
</dbReference>
<dbReference type="Proteomes" id="UP000574931">
    <property type="component" value="Unassembled WGS sequence"/>
</dbReference>